<dbReference type="PANTHER" id="PTHR42973">
    <property type="entry name" value="BINDING OXIDOREDUCTASE, PUTATIVE (AFU_ORTHOLOGUE AFUA_1G17690)-RELATED"/>
    <property type="match status" value="1"/>
</dbReference>
<comment type="similarity">
    <text evidence="1">Belongs to the oxygen-dependent FAD-linked oxidoreductase family.</text>
</comment>
<proteinExistence type="inferred from homology"/>
<gene>
    <name evidence="7" type="ORF">CGXH109_LOCUS55096</name>
</gene>
<dbReference type="PROSITE" id="PS51387">
    <property type="entry name" value="FAD_PCMH"/>
    <property type="match status" value="1"/>
</dbReference>
<dbReference type="PANTHER" id="PTHR42973:SF53">
    <property type="entry name" value="FAD-BINDING PCMH-TYPE DOMAIN-CONTAINING PROTEIN-RELATED"/>
    <property type="match status" value="1"/>
</dbReference>
<reference evidence="7" key="1">
    <citation type="submission" date="2022-08" db="EMBL/GenBank/DDBJ databases">
        <authorList>
            <person name="Giroux E."/>
            <person name="Giroux E."/>
        </authorList>
    </citation>
    <scope>NUCLEOTIDE SEQUENCE</scope>
    <source>
        <strain evidence="7">H1091258</strain>
    </source>
</reference>
<dbReference type="InterPro" id="IPR036318">
    <property type="entry name" value="FAD-bd_PCMH-like_sf"/>
</dbReference>
<dbReference type="Gene3D" id="3.30.465.10">
    <property type="match status" value="1"/>
</dbReference>
<keyword evidence="8" id="KW-1185">Reference proteome</keyword>
<sequence>MKFANCLRAFAPISLCTLIAAQQPLSSTGFKGCDALIAAGLDDMLVFPADLGYRESTSSYYSSENSRLQPYCIVQPLSTEDVSRSVKALGGVSSAGSWDIAVRSGGHSDFDNNAAHRGVTIDLTFLNSTTILGGIGGNATATWTGSSKLTKHVAQIQPAARWGNVMSTLEPFNLGVTGGRSGHVGAGGLLVSGGASYHTQLWGLSCDNVIGYEVVLGNGSIVTASSTENADLFKALKGGGNNLGIITRFDMRTFTVPPNGAYGGLRFASWSDLDTVNNQFVKYATSIEHGIPDHEFIVYRSDAGSLSIMAMTVATDGNENSATFATFDRLNLTRDLRAQRPLSQIAASIADTGGSYYIPFTLTLQPTIDILKKASGIFTQLTQRLDEASVPVSVNFVFQPLPKVLHSVTPGYNVLGFDENLPSDSILFEARGTLAAEDALFHAVARAEIAKSVEELRAYSASLDAHSTYLYMNYANPEQDVLGSYGEGNAEFLKKVAIKYDPSSFFQRRVSGGWKINRVLEWETDY</sequence>
<dbReference type="InterPro" id="IPR006094">
    <property type="entry name" value="Oxid_FAD_bind_N"/>
</dbReference>
<dbReference type="SUPFAM" id="SSF56176">
    <property type="entry name" value="FAD-binding/transporter-associated domain-like"/>
    <property type="match status" value="1"/>
</dbReference>
<dbReference type="Proteomes" id="UP001152533">
    <property type="component" value="Unassembled WGS sequence"/>
</dbReference>
<evidence type="ECO:0000259" key="6">
    <source>
        <dbReference type="PROSITE" id="PS51387"/>
    </source>
</evidence>
<protein>
    <recommendedName>
        <fullName evidence="6">FAD-binding PCMH-type domain-containing protein</fullName>
    </recommendedName>
</protein>
<dbReference type="AlphaFoldDB" id="A0A9W4RS42"/>
<dbReference type="InterPro" id="IPR016166">
    <property type="entry name" value="FAD-bd_PCMH"/>
</dbReference>
<keyword evidence="4" id="KW-0560">Oxidoreductase</keyword>
<organism evidence="7 8">
    <name type="scientific">Colletotrichum noveboracense</name>
    <dbReference type="NCBI Taxonomy" id="2664923"/>
    <lineage>
        <taxon>Eukaryota</taxon>
        <taxon>Fungi</taxon>
        <taxon>Dikarya</taxon>
        <taxon>Ascomycota</taxon>
        <taxon>Pezizomycotina</taxon>
        <taxon>Sordariomycetes</taxon>
        <taxon>Hypocreomycetidae</taxon>
        <taxon>Glomerellales</taxon>
        <taxon>Glomerellaceae</taxon>
        <taxon>Colletotrichum</taxon>
        <taxon>Colletotrichum gloeosporioides species complex</taxon>
    </lineage>
</organism>
<feature type="domain" description="FAD-binding PCMH-type" evidence="6">
    <location>
        <begin position="66"/>
        <end position="256"/>
    </location>
</feature>
<evidence type="ECO:0000256" key="2">
    <source>
        <dbReference type="ARBA" id="ARBA00022630"/>
    </source>
</evidence>
<dbReference type="InterPro" id="IPR016169">
    <property type="entry name" value="FAD-bd_PCMH_sub2"/>
</dbReference>
<evidence type="ECO:0000256" key="5">
    <source>
        <dbReference type="SAM" id="SignalP"/>
    </source>
</evidence>
<name>A0A9W4RS42_9PEZI</name>
<dbReference type="Gene3D" id="3.40.462.20">
    <property type="match status" value="1"/>
</dbReference>
<dbReference type="InterPro" id="IPR050416">
    <property type="entry name" value="FAD-linked_Oxidoreductase"/>
</dbReference>
<dbReference type="InterPro" id="IPR016167">
    <property type="entry name" value="FAD-bd_PCMH_sub1"/>
</dbReference>
<evidence type="ECO:0000256" key="1">
    <source>
        <dbReference type="ARBA" id="ARBA00005466"/>
    </source>
</evidence>
<keyword evidence="3" id="KW-0274">FAD</keyword>
<evidence type="ECO:0000256" key="3">
    <source>
        <dbReference type="ARBA" id="ARBA00022827"/>
    </source>
</evidence>
<dbReference type="Gene3D" id="3.30.43.10">
    <property type="entry name" value="Uridine Diphospho-n-acetylenolpyruvylglucosamine Reductase, domain 2"/>
    <property type="match status" value="1"/>
</dbReference>
<evidence type="ECO:0000313" key="8">
    <source>
        <dbReference type="Proteomes" id="UP001152533"/>
    </source>
</evidence>
<dbReference type="EMBL" id="CAMGZC010000331">
    <property type="protein sequence ID" value="CAI0646430.1"/>
    <property type="molecule type" value="Genomic_DNA"/>
</dbReference>
<dbReference type="Pfam" id="PF01565">
    <property type="entry name" value="FAD_binding_4"/>
    <property type="match status" value="1"/>
</dbReference>
<accession>A0A9W4RS42</accession>
<evidence type="ECO:0000313" key="7">
    <source>
        <dbReference type="EMBL" id="CAI0646430.1"/>
    </source>
</evidence>
<dbReference type="GO" id="GO:0016491">
    <property type="term" value="F:oxidoreductase activity"/>
    <property type="evidence" value="ECO:0007669"/>
    <property type="project" value="UniProtKB-KW"/>
</dbReference>
<keyword evidence="2" id="KW-0285">Flavoprotein</keyword>
<dbReference type="GO" id="GO:0071949">
    <property type="term" value="F:FAD binding"/>
    <property type="evidence" value="ECO:0007669"/>
    <property type="project" value="InterPro"/>
</dbReference>
<keyword evidence="5" id="KW-0732">Signal</keyword>
<evidence type="ECO:0000256" key="4">
    <source>
        <dbReference type="ARBA" id="ARBA00023002"/>
    </source>
</evidence>
<comment type="caution">
    <text evidence="7">The sequence shown here is derived from an EMBL/GenBank/DDBJ whole genome shotgun (WGS) entry which is preliminary data.</text>
</comment>
<feature type="chain" id="PRO_5040895970" description="FAD-binding PCMH-type domain-containing protein" evidence="5">
    <location>
        <begin position="22"/>
        <end position="526"/>
    </location>
</feature>
<feature type="signal peptide" evidence="5">
    <location>
        <begin position="1"/>
        <end position="21"/>
    </location>
</feature>